<dbReference type="EMBL" id="MGBR01000001">
    <property type="protein sequence ID" value="OGK73278.1"/>
    <property type="molecule type" value="Genomic_DNA"/>
</dbReference>
<comment type="caution">
    <text evidence="2">The sequence shown here is derived from an EMBL/GenBank/DDBJ whole genome shotgun (WGS) entry which is preliminary data.</text>
</comment>
<organism evidence="2 3">
    <name type="scientific">Candidatus Roizmanbacteria bacterium RIFOXYD1_FULL_38_12</name>
    <dbReference type="NCBI Taxonomy" id="1802093"/>
    <lineage>
        <taxon>Bacteria</taxon>
        <taxon>Candidatus Roizmaniibacteriota</taxon>
    </lineage>
</organism>
<reference evidence="2 3" key="1">
    <citation type="journal article" date="2016" name="Nat. Commun.">
        <title>Thousands of microbial genomes shed light on interconnected biogeochemical processes in an aquifer system.</title>
        <authorList>
            <person name="Anantharaman K."/>
            <person name="Brown C.T."/>
            <person name="Hug L.A."/>
            <person name="Sharon I."/>
            <person name="Castelle C.J."/>
            <person name="Probst A.J."/>
            <person name="Thomas B.C."/>
            <person name="Singh A."/>
            <person name="Wilkins M.J."/>
            <person name="Karaoz U."/>
            <person name="Brodie E.L."/>
            <person name="Williams K.H."/>
            <person name="Hubbard S.S."/>
            <person name="Banfield J.F."/>
        </authorList>
    </citation>
    <scope>NUCLEOTIDE SEQUENCE [LARGE SCALE GENOMIC DNA]</scope>
</reference>
<evidence type="ECO:0000256" key="1">
    <source>
        <dbReference type="SAM" id="SignalP"/>
    </source>
</evidence>
<name>A0A1F7KZK0_9BACT</name>
<sequence>MNTKKIILGFSALALTAIVGTIVAGSAYAYQGDYTKKGPNYSQERHEAMEKAFEKNDYNAWKNLMQGKGRVTQVVTKDNFAKFAQAHKLGLEGKTNEANKIRTELGLGLRNGSGQRQGMGLCR</sequence>
<gene>
    <name evidence="2" type="ORF">A3K52_00575</name>
</gene>
<evidence type="ECO:0000313" key="2">
    <source>
        <dbReference type="EMBL" id="OGK73278.1"/>
    </source>
</evidence>
<keyword evidence="1" id="KW-0732">Signal</keyword>
<protein>
    <submittedName>
        <fullName evidence="2">Uncharacterized protein</fullName>
    </submittedName>
</protein>
<evidence type="ECO:0000313" key="3">
    <source>
        <dbReference type="Proteomes" id="UP000177050"/>
    </source>
</evidence>
<dbReference type="AlphaFoldDB" id="A0A1F7KZK0"/>
<proteinExistence type="predicted"/>
<accession>A0A1F7KZK0</accession>
<feature type="chain" id="PRO_5009529517" evidence="1">
    <location>
        <begin position="30"/>
        <end position="123"/>
    </location>
</feature>
<feature type="signal peptide" evidence="1">
    <location>
        <begin position="1"/>
        <end position="29"/>
    </location>
</feature>
<dbReference type="Proteomes" id="UP000177050">
    <property type="component" value="Unassembled WGS sequence"/>
</dbReference>